<evidence type="ECO:0000256" key="1">
    <source>
        <dbReference type="SAM" id="Phobius"/>
    </source>
</evidence>
<organism evidence="2 3">
    <name type="scientific">Lentzea pudingi</name>
    <dbReference type="NCBI Taxonomy" id="1789439"/>
    <lineage>
        <taxon>Bacteria</taxon>
        <taxon>Bacillati</taxon>
        <taxon>Actinomycetota</taxon>
        <taxon>Actinomycetes</taxon>
        <taxon>Pseudonocardiales</taxon>
        <taxon>Pseudonocardiaceae</taxon>
        <taxon>Lentzea</taxon>
    </lineage>
</organism>
<reference evidence="3" key="1">
    <citation type="journal article" date="2019" name="Int. J. Syst. Evol. Microbiol.">
        <title>The Global Catalogue of Microorganisms (GCM) 10K type strain sequencing project: providing services to taxonomists for standard genome sequencing and annotation.</title>
        <authorList>
            <consortium name="The Broad Institute Genomics Platform"/>
            <consortium name="The Broad Institute Genome Sequencing Center for Infectious Disease"/>
            <person name="Wu L."/>
            <person name="Ma J."/>
        </authorList>
    </citation>
    <scope>NUCLEOTIDE SEQUENCE [LARGE SCALE GENOMIC DNA]</scope>
    <source>
        <strain evidence="3">CGMCC 4.7319</strain>
    </source>
</reference>
<evidence type="ECO:0000313" key="3">
    <source>
        <dbReference type="Proteomes" id="UP000597656"/>
    </source>
</evidence>
<keyword evidence="1" id="KW-1133">Transmembrane helix</keyword>
<dbReference type="Proteomes" id="UP000597656">
    <property type="component" value="Unassembled WGS sequence"/>
</dbReference>
<dbReference type="EMBL" id="BMNC01000005">
    <property type="protein sequence ID" value="GGM98215.1"/>
    <property type="molecule type" value="Genomic_DNA"/>
</dbReference>
<feature type="transmembrane region" description="Helical" evidence="1">
    <location>
        <begin position="29"/>
        <end position="49"/>
    </location>
</feature>
<gene>
    <name evidence="2" type="ORF">GCM10011609_40290</name>
</gene>
<keyword evidence="3" id="KW-1185">Reference proteome</keyword>
<dbReference type="RefSeq" id="WP_189156301.1">
    <property type="nucleotide sequence ID" value="NZ_BMNC01000005.1"/>
</dbReference>
<keyword evidence="1" id="KW-0812">Transmembrane</keyword>
<name>A0ABQ2I2A1_9PSEU</name>
<accession>A0ABQ2I2A1</accession>
<proteinExistence type="predicted"/>
<keyword evidence="1" id="KW-0472">Membrane</keyword>
<evidence type="ECO:0000313" key="2">
    <source>
        <dbReference type="EMBL" id="GGM98215.1"/>
    </source>
</evidence>
<sequence>MTTPTPPCPTCGHTPTPTGQRGFVGLRTMLIVISGVLFGGTVGALTFLMNHNVPGAVLAGLFALGTVIVTLHMLLD</sequence>
<protein>
    <submittedName>
        <fullName evidence="2">Uncharacterized protein</fullName>
    </submittedName>
</protein>
<feature type="transmembrane region" description="Helical" evidence="1">
    <location>
        <begin position="55"/>
        <end position="75"/>
    </location>
</feature>
<comment type="caution">
    <text evidence="2">The sequence shown here is derived from an EMBL/GenBank/DDBJ whole genome shotgun (WGS) entry which is preliminary data.</text>
</comment>